<dbReference type="EMBL" id="JARKIK010000046">
    <property type="protein sequence ID" value="KAK8735859.1"/>
    <property type="molecule type" value="Genomic_DNA"/>
</dbReference>
<comment type="caution">
    <text evidence="7">The sequence shown here is derived from an EMBL/GenBank/DDBJ whole genome shotgun (WGS) entry which is preliminary data.</text>
</comment>
<dbReference type="InterPro" id="IPR025605">
    <property type="entry name" value="OST-HTH/LOTUS_dom"/>
</dbReference>
<evidence type="ECO:0000256" key="3">
    <source>
        <dbReference type="ARBA" id="ARBA00022737"/>
    </source>
</evidence>
<comment type="subcellular location">
    <subcellularLocation>
        <location evidence="1">Cytoplasm</location>
    </subcellularLocation>
</comment>
<feature type="region of interest" description="Disordered" evidence="5">
    <location>
        <begin position="102"/>
        <end position="167"/>
    </location>
</feature>
<dbReference type="InterPro" id="IPR002999">
    <property type="entry name" value="Tudor"/>
</dbReference>
<name>A0AAW0X7X8_CHEQU</name>
<dbReference type="PROSITE" id="PS50304">
    <property type="entry name" value="TUDOR"/>
    <property type="match status" value="3"/>
</dbReference>
<dbReference type="Gene3D" id="2.30.30.140">
    <property type="match status" value="3"/>
</dbReference>
<sequence length="1103" mass="125341">MADPLDLLGLTPNEKKLHNQVTDCLKSILTALGGEAPMDKLITEYRKVVGEDIPFKLFKHGTVASFLQSINWIMRLQNRGGELHVKMVKDRDLENLQRMVREQKSERKAPKNHQPARHPRGPSAWVPTRTAARINQGQRPVRPSQGCDQAPKPNTAKTNVLTRPNDPKFNFPPYGAKQFPPKQTNLPQQPETFETKSLKSGHYYDDGNFILPRAIRGNQEKQFAPYYEVPPRFNMKNAEGKPVGKTHKQKLEEEVKRLNINETAIFRTIPWGKKKRSWVSTLTIGKIQVSSYPKDMEKPEDAEESVAKEALPLIQQMIRQKLPVTTDQDLLIKRIKELLRKDNMWSESVQELYQEHYQEVLPDDWLQKIQSMKNCGISVENHCSDRWTLKIKEAEVNEPRSFSDVKKVREWVEPWGMNGELPLLRSCSVKPDTVSKQEVHLQLPPLKLPCSSFWDIFIRHIEDLSNIYFHLVGDEYSGAYSELATNMELHYMEEKNLAPVKNPQEGELYAASHDQSWFRVELLNVCGHTVEVRFVDHGDEEVIELTELHYLHKKFFDLPAQILKCSMAGLEYAKKNAGALALLQDLALGETLVAQIINRQEPVSVILFNTMTDEDININQKISDHIQMNFVEPVLPVAGGIAEVYLLHVTPMGDLYVQIESETYKVLEDLLDVARNRTAEMLGEDVNIDLTRLYLARFSEDGEWYRAAPRSNVDPDGKVQMWFVDFGNSDRVELSKIRRLDSVCDQLTKIPHQALRCRLYNVPPHSGHHWTPRACQRLLELAPDNTPLLLRVQDSGINGGPPSVELFKRSHPQNELVSINFTLSMDTSLFSDGDRNNNSANKEAIPNSSSLCRQSSLSSQSSSSHGNSGPSSISSQHDSSAGSPRSSRTNSPLTSFSRQKIPGALVPQEIPAVGSYFDVFVTFAANPSNFAVQSYKMTSKLSSLMCEMQSYYDSTGKELSAIEVGEFFAVKHNDDTWYRARTTMVQDGIVTGLFVDYGDCFVTSQDRVQELPNFFRELPYQAIKAKLHGIVPVNVDWSIEDSRRFQDLVELREFVSLVMEVEEDSESCVVLSLQLINTTDEKLDIYIDQILLDEGRAVKKAKC</sequence>
<evidence type="ECO:0000256" key="5">
    <source>
        <dbReference type="SAM" id="MobiDB-lite"/>
    </source>
</evidence>
<keyword evidence="4" id="KW-0744">Spermatogenesis</keyword>
<dbReference type="PANTHER" id="PTHR22948">
    <property type="entry name" value="TUDOR DOMAIN CONTAINING PROTEIN"/>
    <property type="match status" value="1"/>
</dbReference>
<dbReference type="Pfam" id="PF12872">
    <property type="entry name" value="OST-HTH"/>
    <property type="match status" value="1"/>
</dbReference>
<dbReference type="SUPFAM" id="SSF63748">
    <property type="entry name" value="Tudor/PWWP/MBT"/>
    <property type="match status" value="3"/>
</dbReference>
<keyword evidence="8" id="KW-1185">Reference proteome</keyword>
<dbReference type="GO" id="GO:0007283">
    <property type="term" value="P:spermatogenesis"/>
    <property type="evidence" value="ECO:0007669"/>
    <property type="project" value="UniProtKB-KW"/>
</dbReference>
<dbReference type="Gene3D" id="2.40.50.90">
    <property type="match status" value="3"/>
</dbReference>
<proteinExistence type="predicted"/>
<keyword evidence="4" id="KW-0221">Differentiation</keyword>
<dbReference type="InterPro" id="IPR035437">
    <property type="entry name" value="SNase_OB-fold_sf"/>
</dbReference>
<dbReference type="PANTHER" id="PTHR22948:SF77">
    <property type="entry name" value="SERINE_THREONINE-PROTEIN KINASE 31-LIKE ISOFORM X1"/>
    <property type="match status" value="1"/>
</dbReference>
<organism evidence="7 8">
    <name type="scientific">Cherax quadricarinatus</name>
    <name type="common">Australian red claw crayfish</name>
    <dbReference type="NCBI Taxonomy" id="27406"/>
    <lineage>
        <taxon>Eukaryota</taxon>
        <taxon>Metazoa</taxon>
        <taxon>Ecdysozoa</taxon>
        <taxon>Arthropoda</taxon>
        <taxon>Crustacea</taxon>
        <taxon>Multicrustacea</taxon>
        <taxon>Malacostraca</taxon>
        <taxon>Eumalacostraca</taxon>
        <taxon>Eucarida</taxon>
        <taxon>Decapoda</taxon>
        <taxon>Pleocyemata</taxon>
        <taxon>Astacidea</taxon>
        <taxon>Parastacoidea</taxon>
        <taxon>Parastacidae</taxon>
        <taxon>Cherax</taxon>
    </lineage>
</organism>
<evidence type="ECO:0000256" key="1">
    <source>
        <dbReference type="ARBA" id="ARBA00004496"/>
    </source>
</evidence>
<dbReference type="AlphaFoldDB" id="A0AAW0X7X8"/>
<dbReference type="GO" id="GO:0005737">
    <property type="term" value="C:cytoplasm"/>
    <property type="evidence" value="ECO:0007669"/>
    <property type="project" value="UniProtKB-SubCell"/>
</dbReference>
<feature type="domain" description="Tudor" evidence="6">
    <location>
        <begin position="961"/>
        <end position="1018"/>
    </location>
</feature>
<feature type="compositionally biased region" description="Low complexity" evidence="5">
    <location>
        <begin position="846"/>
        <end position="875"/>
    </location>
</feature>
<accession>A0AAW0X7X8</accession>
<gene>
    <name evidence="7" type="ORF">OTU49_005352</name>
</gene>
<dbReference type="Pfam" id="PF00567">
    <property type="entry name" value="TUDOR"/>
    <property type="match status" value="3"/>
</dbReference>
<evidence type="ECO:0000313" key="7">
    <source>
        <dbReference type="EMBL" id="KAK8735859.1"/>
    </source>
</evidence>
<evidence type="ECO:0000313" key="8">
    <source>
        <dbReference type="Proteomes" id="UP001445076"/>
    </source>
</evidence>
<feature type="region of interest" description="Disordered" evidence="5">
    <location>
        <begin position="832"/>
        <end position="896"/>
    </location>
</feature>
<evidence type="ECO:0000256" key="4">
    <source>
        <dbReference type="ARBA" id="ARBA00022871"/>
    </source>
</evidence>
<feature type="domain" description="Tudor" evidence="6">
    <location>
        <begin position="687"/>
        <end position="747"/>
    </location>
</feature>
<keyword evidence="2" id="KW-0963">Cytoplasm</keyword>
<evidence type="ECO:0000256" key="2">
    <source>
        <dbReference type="ARBA" id="ARBA00022490"/>
    </source>
</evidence>
<evidence type="ECO:0000259" key="6">
    <source>
        <dbReference type="PROSITE" id="PS50304"/>
    </source>
</evidence>
<reference evidence="7 8" key="1">
    <citation type="journal article" date="2024" name="BMC Genomics">
        <title>Genome assembly of redclaw crayfish (Cherax quadricarinatus) provides insights into its immune adaptation and hypoxia tolerance.</title>
        <authorList>
            <person name="Liu Z."/>
            <person name="Zheng J."/>
            <person name="Li H."/>
            <person name="Fang K."/>
            <person name="Wang S."/>
            <person name="He J."/>
            <person name="Zhou D."/>
            <person name="Weng S."/>
            <person name="Chi M."/>
            <person name="Gu Z."/>
            <person name="He J."/>
            <person name="Li F."/>
            <person name="Wang M."/>
        </authorList>
    </citation>
    <scope>NUCLEOTIDE SEQUENCE [LARGE SCALE GENOMIC DNA]</scope>
    <source>
        <strain evidence="7">ZL_2023a</strain>
    </source>
</reference>
<keyword evidence="3" id="KW-0677">Repeat</keyword>
<dbReference type="InterPro" id="IPR041966">
    <property type="entry name" value="LOTUS-like"/>
</dbReference>
<dbReference type="GO" id="GO:0030154">
    <property type="term" value="P:cell differentiation"/>
    <property type="evidence" value="ECO:0007669"/>
    <property type="project" value="UniProtKB-ARBA"/>
</dbReference>
<dbReference type="SMART" id="SM00333">
    <property type="entry name" value="TUDOR"/>
    <property type="match status" value="3"/>
</dbReference>
<feature type="domain" description="Tudor" evidence="6">
    <location>
        <begin position="502"/>
        <end position="558"/>
    </location>
</feature>
<dbReference type="Gene3D" id="3.30.420.610">
    <property type="entry name" value="LOTUS domain-like"/>
    <property type="match status" value="1"/>
</dbReference>
<feature type="compositionally biased region" description="Basic residues" evidence="5">
    <location>
        <begin position="110"/>
        <end position="120"/>
    </location>
</feature>
<feature type="compositionally biased region" description="Polar residues" evidence="5">
    <location>
        <begin position="832"/>
        <end position="841"/>
    </location>
</feature>
<dbReference type="Proteomes" id="UP001445076">
    <property type="component" value="Unassembled WGS sequence"/>
</dbReference>
<dbReference type="InterPro" id="IPR050621">
    <property type="entry name" value="Tudor_domain_containing"/>
</dbReference>
<protein>
    <recommendedName>
        <fullName evidence="6">Tudor domain-containing protein</fullName>
    </recommendedName>
</protein>
<feature type="compositionally biased region" description="Polar residues" evidence="5">
    <location>
        <begin position="876"/>
        <end position="896"/>
    </location>
</feature>